<feature type="compositionally biased region" description="Polar residues" evidence="5">
    <location>
        <begin position="97"/>
        <end position="113"/>
    </location>
</feature>
<dbReference type="PROSITE" id="PS50089">
    <property type="entry name" value="ZF_RING_2"/>
    <property type="match status" value="1"/>
</dbReference>
<dbReference type="InParanoid" id="A0A0C2XN68"/>
<dbReference type="InterPro" id="IPR001841">
    <property type="entry name" value="Znf_RING"/>
</dbReference>
<dbReference type="InterPro" id="IPR013083">
    <property type="entry name" value="Znf_RING/FYVE/PHD"/>
</dbReference>
<dbReference type="GO" id="GO:0005634">
    <property type="term" value="C:nucleus"/>
    <property type="evidence" value="ECO:0007669"/>
    <property type="project" value="TreeGrafter"/>
</dbReference>
<dbReference type="InterPro" id="IPR052256">
    <property type="entry name" value="E3_ubiquitin-ligase_CHFR"/>
</dbReference>
<keyword evidence="8" id="KW-1185">Reference proteome</keyword>
<dbReference type="EMBL" id="KN818223">
    <property type="protein sequence ID" value="KIL71006.1"/>
    <property type="molecule type" value="Genomic_DNA"/>
</dbReference>
<dbReference type="HOGENOM" id="CLU_903308_0_0_1"/>
<proteinExistence type="predicted"/>
<feature type="region of interest" description="Disordered" evidence="5">
    <location>
        <begin position="74"/>
        <end position="141"/>
    </location>
</feature>
<keyword evidence="1" id="KW-0479">Metal-binding</keyword>
<feature type="compositionally biased region" description="Basic residues" evidence="5">
    <location>
        <begin position="304"/>
        <end position="319"/>
    </location>
</feature>
<feature type="compositionally biased region" description="Basic residues" evidence="5">
    <location>
        <begin position="115"/>
        <end position="125"/>
    </location>
</feature>
<keyword evidence="3" id="KW-0862">Zinc</keyword>
<keyword evidence="2 4" id="KW-0863">Zinc-finger</keyword>
<evidence type="ECO:0000256" key="4">
    <source>
        <dbReference type="PROSITE-ProRule" id="PRU00175"/>
    </source>
</evidence>
<reference evidence="7 8" key="1">
    <citation type="submission" date="2014-04" db="EMBL/GenBank/DDBJ databases">
        <title>Evolutionary Origins and Diversification of the Mycorrhizal Mutualists.</title>
        <authorList>
            <consortium name="DOE Joint Genome Institute"/>
            <consortium name="Mycorrhizal Genomics Consortium"/>
            <person name="Kohler A."/>
            <person name="Kuo A."/>
            <person name="Nagy L.G."/>
            <person name="Floudas D."/>
            <person name="Copeland A."/>
            <person name="Barry K.W."/>
            <person name="Cichocki N."/>
            <person name="Veneault-Fourrey C."/>
            <person name="LaButti K."/>
            <person name="Lindquist E.A."/>
            <person name="Lipzen A."/>
            <person name="Lundell T."/>
            <person name="Morin E."/>
            <person name="Murat C."/>
            <person name="Riley R."/>
            <person name="Ohm R."/>
            <person name="Sun H."/>
            <person name="Tunlid A."/>
            <person name="Henrissat B."/>
            <person name="Grigoriev I.V."/>
            <person name="Hibbett D.S."/>
            <person name="Martin F."/>
        </authorList>
    </citation>
    <scope>NUCLEOTIDE SEQUENCE [LARGE SCALE GENOMIC DNA]</scope>
    <source>
        <strain evidence="7 8">Koide BX008</strain>
    </source>
</reference>
<gene>
    <name evidence="7" type="ORF">M378DRAFT_175304</name>
</gene>
<name>A0A0C2XN68_AMAMK</name>
<sequence length="319" mass="35520">MENEFDNIQDDIANLDGIDWDQVLLVASATSVQAGNALREASPEPSNLDFSDEVYDLDTLEEIAVIERRALSQALGTSRDESGSTSNVHASRYFPNPDTNSDEQSCAKLSNLGTPKKKKRKRKVHPTSPISPSKKRSKTTSSISAIDGFADELTCPICCDIFVAAYAANPCGHSFCGPCGDEWTRKNVSHTAYTHRRLILVQKRNDSCPICRTQLARDYPLIPNISLDNVVEKYITSLAQGGSAAWSLEGEKFKEWYSRKAAWKVSNQTRTTSIAVNVVMYSGPDDFAHLDVHDFDIASPPVRTSRRPRRRRQHRSRGI</sequence>
<evidence type="ECO:0000256" key="2">
    <source>
        <dbReference type="ARBA" id="ARBA00022771"/>
    </source>
</evidence>
<feature type="domain" description="RING-type" evidence="6">
    <location>
        <begin position="155"/>
        <end position="212"/>
    </location>
</feature>
<dbReference type="Gene3D" id="3.30.40.10">
    <property type="entry name" value="Zinc/RING finger domain, C3HC4 (zinc finger)"/>
    <property type="match status" value="1"/>
</dbReference>
<dbReference type="PANTHER" id="PTHR16079:SF4">
    <property type="entry name" value="E3 UBIQUITIN-PROTEIN LIGASE CHFR"/>
    <property type="match status" value="1"/>
</dbReference>
<feature type="region of interest" description="Disordered" evidence="5">
    <location>
        <begin position="299"/>
        <end position="319"/>
    </location>
</feature>
<dbReference type="InterPro" id="IPR018957">
    <property type="entry name" value="Znf_C3HC4_RING-type"/>
</dbReference>
<dbReference type="Proteomes" id="UP000054549">
    <property type="component" value="Unassembled WGS sequence"/>
</dbReference>
<dbReference type="GO" id="GO:0006511">
    <property type="term" value="P:ubiquitin-dependent protein catabolic process"/>
    <property type="evidence" value="ECO:0007669"/>
    <property type="project" value="TreeGrafter"/>
</dbReference>
<dbReference type="GO" id="GO:0016567">
    <property type="term" value="P:protein ubiquitination"/>
    <property type="evidence" value="ECO:0007669"/>
    <property type="project" value="TreeGrafter"/>
</dbReference>
<evidence type="ECO:0000259" key="6">
    <source>
        <dbReference type="PROSITE" id="PS50089"/>
    </source>
</evidence>
<dbReference type="SMART" id="SM00184">
    <property type="entry name" value="RING"/>
    <property type="match status" value="1"/>
</dbReference>
<accession>A0A0C2XN68</accession>
<evidence type="ECO:0000313" key="7">
    <source>
        <dbReference type="EMBL" id="KIL71006.1"/>
    </source>
</evidence>
<organism evidence="7 8">
    <name type="scientific">Amanita muscaria (strain Koide BX008)</name>
    <dbReference type="NCBI Taxonomy" id="946122"/>
    <lineage>
        <taxon>Eukaryota</taxon>
        <taxon>Fungi</taxon>
        <taxon>Dikarya</taxon>
        <taxon>Basidiomycota</taxon>
        <taxon>Agaricomycotina</taxon>
        <taxon>Agaricomycetes</taxon>
        <taxon>Agaricomycetidae</taxon>
        <taxon>Agaricales</taxon>
        <taxon>Pluteineae</taxon>
        <taxon>Amanitaceae</taxon>
        <taxon>Amanita</taxon>
    </lineage>
</organism>
<evidence type="ECO:0000256" key="1">
    <source>
        <dbReference type="ARBA" id="ARBA00022723"/>
    </source>
</evidence>
<evidence type="ECO:0000313" key="8">
    <source>
        <dbReference type="Proteomes" id="UP000054549"/>
    </source>
</evidence>
<dbReference type="Pfam" id="PF00097">
    <property type="entry name" value="zf-C3HC4"/>
    <property type="match status" value="1"/>
</dbReference>
<dbReference type="GO" id="GO:0008270">
    <property type="term" value="F:zinc ion binding"/>
    <property type="evidence" value="ECO:0007669"/>
    <property type="project" value="UniProtKB-KW"/>
</dbReference>
<evidence type="ECO:0000256" key="5">
    <source>
        <dbReference type="SAM" id="MobiDB-lite"/>
    </source>
</evidence>
<dbReference type="PANTHER" id="PTHR16079">
    <property type="entry name" value="UBIQUITIN LIGASE PROTEIN CHFR"/>
    <property type="match status" value="1"/>
</dbReference>
<protein>
    <recommendedName>
        <fullName evidence="6">RING-type domain-containing protein</fullName>
    </recommendedName>
</protein>
<dbReference type="STRING" id="946122.A0A0C2XN68"/>
<evidence type="ECO:0000256" key="3">
    <source>
        <dbReference type="ARBA" id="ARBA00022833"/>
    </source>
</evidence>
<dbReference type="AlphaFoldDB" id="A0A0C2XN68"/>
<dbReference type="SUPFAM" id="SSF57850">
    <property type="entry name" value="RING/U-box"/>
    <property type="match status" value="1"/>
</dbReference>
<dbReference type="OrthoDB" id="6105938at2759"/>
<dbReference type="GO" id="GO:0004842">
    <property type="term" value="F:ubiquitin-protein transferase activity"/>
    <property type="evidence" value="ECO:0007669"/>
    <property type="project" value="TreeGrafter"/>
</dbReference>